<accession>A0A502HF89</accession>
<dbReference type="Proteomes" id="UP000319432">
    <property type="component" value="Chromosome"/>
</dbReference>
<dbReference type="OrthoDB" id="7017613at2"/>
<dbReference type="SUPFAM" id="SSF55729">
    <property type="entry name" value="Acyl-CoA N-acyltransferases (Nat)"/>
    <property type="match status" value="1"/>
</dbReference>
<keyword evidence="1" id="KW-0808">Transferase</keyword>
<dbReference type="AlphaFoldDB" id="A0A502HF89"/>
<gene>
    <name evidence="1" type="ORF">EEL30_15015</name>
</gene>
<keyword evidence="2" id="KW-1185">Reference proteome</keyword>
<dbReference type="EMBL" id="CP033464">
    <property type="protein sequence ID" value="QDX93484.1"/>
    <property type="molecule type" value="Genomic_DNA"/>
</dbReference>
<protein>
    <submittedName>
        <fullName evidence="1">GNAT family N-acetyltransferase</fullName>
    </submittedName>
</protein>
<evidence type="ECO:0000313" key="1">
    <source>
        <dbReference type="EMBL" id="QDX93484.1"/>
    </source>
</evidence>
<dbReference type="Gene3D" id="3.40.630.30">
    <property type="match status" value="1"/>
</dbReference>
<reference evidence="1 2" key="1">
    <citation type="submission" date="2018-11" db="EMBL/GenBank/DDBJ databases">
        <title>Phylogenetic determinants of toxin gene distribution in genomes of Brevibacillus laterosporus.</title>
        <authorList>
            <person name="Glare T.R."/>
            <person name="Durrant A."/>
            <person name="Berry C."/>
            <person name="Palma L."/>
            <person name="Ormskirk M."/>
            <person name="Cox M.O."/>
        </authorList>
    </citation>
    <scope>NUCLEOTIDE SEQUENCE [LARGE SCALE GENOMIC DNA]</scope>
    <source>
        <strain evidence="1 2">1821L</strain>
    </source>
</reference>
<proteinExistence type="predicted"/>
<organism evidence="1 2">
    <name type="scientific">Brevibacillus laterosporus</name>
    <name type="common">Bacillus laterosporus</name>
    <dbReference type="NCBI Taxonomy" id="1465"/>
    <lineage>
        <taxon>Bacteria</taxon>
        <taxon>Bacillati</taxon>
        <taxon>Bacillota</taxon>
        <taxon>Bacilli</taxon>
        <taxon>Bacillales</taxon>
        <taxon>Paenibacillaceae</taxon>
        <taxon>Brevibacillus</taxon>
    </lineage>
</organism>
<dbReference type="GO" id="GO:0016740">
    <property type="term" value="F:transferase activity"/>
    <property type="evidence" value="ECO:0007669"/>
    <property type="project" value="UniProtKB-KW"/>
</dbReference>
<dbReference type="Pfam" id="PF13527">
    <property type="entry name" value="Acetyltransf_9"/>
    <property type="match status" value="1"/>
</dbReference>
<sequence length="191" mass="22135">MNTLLQFPQEDCPIPIKEQIITLMRREWPQAFECMGENILWPSNPEIHPTSLVLIENHIVISHIAVSWKYIKHQGQTYKVFGLSEVMTNPSYRNQGFGLKLVKEAVSFIEKNDPDIGIFTCKPPLVYFYNQGGWEHIKNTNLIGGTRNKPFRSDSLGLSTMIRFFSNKAQQNRPAFEETDVYLELGEKMLW</sequence>
<name>A0A502HF89_BRELA</name>
<dbReference type="CDD" id="cd04301">
    <property type="entry name" value="NAT_SF"/>
    <property type="match status" value="1"/>
</dbReference>
<dbReference type="InterPro" id="IPR016181">
    <property type="entry name" value="Acyl_CoA_acyltransferase"/>
</dbReference>
<evidence type="ECO:0000313" key="2">
    <source>
        <dbReference type="Proteomes" id="UP000319432"/>
    </source>
</evidence>